<dbReference type="SUPFAM" id="SSF102462">
    <property type="entry name" value="Peptidyl-tRNA hydrolase II"/>
    <property type="match status" value="1"/>
</dbReference>
<reference evidence="2" key="1">
    <citation type="submission" date="2021-01" db="EMBL/GenBank/DDBJ databases">
        <title>Whole genome shotgun sequence of Sphaerisporangium rufum NBRC 109079.</title>
        <authorList>
            <person name="Komaki H."/>
            <person name="Tamura T."/>
        </authorList>
    </citation>
    <scope>NUCLEOTIDE SEQUENCE</scope>
    <source>
        <strain evidence="2">NBRC 109079</strain>
    </source>
</reference>
<dbReference type="EMBL" id="BOOU01000087">
    <property type="protein sequence ID" value="GII81032.1"/>
    <property type="molecule type" value="Genomic_DNA"/>
</dbReference>
<dbReference type="Proteomes" id="UP000655287">
    <property type="component" value="Unassembled WGS sequence"/>
</dbReference>
<evidence type="ECO:0000256" key="1">
    <source>
        <dbReference type="SAM" id="MobiDB-lite"/>
    </source>
</evidence>
<organism evidence="2 3">
    <name type="scientific">Sphaerisporangium rufum</name>
    <dbReference type="NCBI Taxonomy" id="1381558"/>
    <lineage>
        <taxon>Bacteria</taxon>
        <taxon>Bacillati</taxon>
        <taxon>Actinomycetota</taxon>
        <taxon>Actinomycetes</taxon>
        <taxon>Streptosporangiales</taxon>
        <taxon>Streptosporangiaceae</taxon>
        <taxon>Sphaerisporangium</taxon>
    </lineage>
</organism>
<dbReference type="Gene3D" id="3.40.1490.10">
    <property type="entry name" value="Bit1"/>
    <property type="match status" value="1"/>
</dbReference>
<gene>
    <name evidence="2" type="ORF">Sru01_60140</name>
</gene>
<name>A0A919R7D0_9ACTN</name>
<evidence type="ECO:0000313" key="3">
    <source>
        <dbReference type="Proteomes" id="UP000655287"/>
    </source>
</evidence>
<proteinExistence type="predicted"/>
<protein>
    <submittedName>
        <fullName evidence="2">Peptidyl-tRNA hydrolase</fullName>
    </submittedName>
</protein>
<sequence length="231" mass="24913">MLPLVVRIERAAPPDRTDALEAAARAVLTLLADERSTNGEWAEQVRAWEESRIRKVVRRARGAEWRRVGELPGITVEMRSAQVRVHPPIPLDGWPKELSRLQVSGTDLPAAGEPPPPPPGTPVLWLNPALEMSAGKAMAQAGHAAQLAWWGADPAGRAAWRAAGLPLAVRTATPRRWPDLLEGGLPVVRDAGFTEVEPGTRTVVAEAPWLRDRGGLRPAGSGPLRDPSTGR</sequence>
<keyword evidence="3" id="KW-1185">Reference proteome</keyword>
<dbReference type="AlphaFoldDB" id="A0A919R7D0"/>
<accession>A0A919R7D0</accession>
<keyword evidence="2" id="KW-0378">Hydrolase</keyword>
<feature type="region of interest" description="Disordered" evidence="1">
    <location>
        <begin position="209"/>
        <end position="231"/>
    </location>
</feature>
<dbReference type="InterPro" id="IPR023476">
    <property type="entry name" value="Pep_tRNA_hydro_II_dom_sf"/>
</dbReference>
<dbReference type="GO" id="GO:0016787">
    <property type="term" value="F:hydrolase activity"/>
    <property type="evidence" value="ECO:0007669"/>
    <property type="project" value="UniProtKB-KW"/>
</dbReference>
<evidence type="ECO:0000313" key="2">
    <source>
        <dbReference type="EMBL" id="GII81032.1"/>
    </source>
</evidence>
<comment type="caution">
    <text evidence="2">The sequence shown here is derived from an EMBL/GenBank/DDBJ whole genome shotgun (WGS) entry which is preliminary data.</text>
</comment>